<protein>
    <recommendedName>
        <fullName evidence="8">Carbohydrate kinase FGGY N-terminal domain-containing protein</fullName>
    </recommendedName>
</protein>
<proteinExistence type="inferred from homology"/>
<dbReference type="InterPro" id="IPR000577">
    <property type="entry name" value="Carb_kinase_FGGY"/>
</dbReference>
<organism evidence="6 7">
    <name type="scientific">Paenibacillus helianthi</name>
    <dbReference type="NCBI Taxonomy" id="1349432"/>
    <lineage>
        <taxon>Bacteria</taxon>
        <taxon>Bacillati</taxon>
        <taxon>Bacillota</taxon>
        <taxon>Bacilli</taxon>
        <taxon>Bacillales</taxon>
        <taxon>Paenibacillaceae</taxon>
        <taxon>Paenibacillus</taxon>
    </lineage>
</organism>
<dbReference type="Gene3D" id="3.30.420.40">
    <property type="match status" value="2"/>
</dbReference>
<evidence type="ECO:0000256" key="2">
    <source>
        <dbReference type="ARBA" id="ARBA00022679"/>
    </source>
</evidence>
<reference evidence="6 7" key="1">
    <citation type="submission" date="2016-03" db="EMBL/GenBank/DDBJ databases">
        <authorList>
            <person name="Sant'Anna F.H."/>
            <person name="Ambrosini A."/>
            <person name="Souza R."/>
            <person name="Bach E."/>
            <person name="Fernandes G."/>
            <person name="Balsanelli E."/>
            <person name="Baura V.A."/>
            <person name="Souza E.M."/>
            <person name="Passaglia L."/>
        </authorList>
    </citation>
    <scope>NUCLEOTIDE SEQUENCE [LARGE SCALE GENOMIC DNA]</scope>
    <source>
        <strain evidence="6 7">P26E</strain>
    </source>
</reference>
<dbReference type="RefSeq" id="WP_083606615.1">
    <property type="nucleotide sequence ID" value="NZ_LVWI01000001.1"/>
</dbReference>
<dbReference type="SUPFAM" id="SSF53067">
    <property type="entry name" value="Actin-like ATPase domain"/>
    <property type="match status" value="2"/>
</dbReference>
<comment type="similarity">
    <text evidence="1">Belongs to the FGGY kinase family.</text>
</comment>
<dbReference type="Pfam" id="PF02782">
    <property type="entry name" value="FGGY_C"/>
    <property type="match status" value="1"/>
</dbReference>
<feature type="domain" description="Carbohydrate kinase FGGY C-terminal" evidence="5">
    <location>
        <begin position="276"/>
        <end position="439"/>
    </location>
</feature>
<evidence type="ECO:0000256" key="3">
    <source>
        <dbReference type="ARBA" id="ARBA00022777"/>
    </source>
</evidence>
<name>A0ABX3EXU8_9BACL</name>
<evidence type="ECO:0000259" key="5">
    <source>
        <dbReference type="Pfam" id="PF02782"/>
    </source>
</evidence>
<sequence>MKIIGMDIGTTSITGLVYDLEHRRAVHSITEKNSAHLRASREDWERLQDPAVILNIVQGILSNLSAVEPEVRRIGLTGQMHGIVYTDAAGKHLTPLYSWQDGRGGQPYDDQFTVAQKLRESTGYPVAPGYGLATHLYNLQHDLVPPGAVSFCTIADYVAMRLTGRTLPLVDPTQAAGMGCYSIPEGDFDKEAIARLGINIDLLPKVTSSGTLLGLTREGIPVFTPLGDNQASFLGSVPFTEESILLNIGTGSQLSVLMNHSGIGAEGLEARPYPGGGVLMVGAALSGGKSYALLEKFIRELIEAYTGETQEDMYTFMDKLLGDGQPSTEGLSVNPQFLGTRLHSESRGSIDGITLDNFTPGLLTHAFLQGMVDELYAFYNRMKQMSSENHWTRLIGSGNALRANPALCTKVEERFGLPLTLSSTSEEAAIGAALCAAVGAGLIGSFKEAGQYLE</sequence>
<dbReference type="InterPro" id="IPR043129">
    <property type="entry name" value="ATPase_NBD"/>
</dbReference>
<accession>A0ABX3EXU8</accession>
<keyword evidence="2" id="KW-0808">Transferase</keyword>
<dbReference type="Pfam" id="PF00370">
    <property type="entry name" value="FGGY_N"/>
    <property type="match status" value="1"/>
</dbReference>
<dbReference type="Proteomes" id="UP000186058">
    <property type="component" value="Unassembled WGS sequence"/>
</dbReference>
<evidence type="ECO:0000313" key="6">
    <source>
        <dbReference type="EMBL" id="OKP91588.1"/>
    </source>
</evidence>
<evidence type="ECO:0008006" key="8">
    <source>
        <dbReference type="Google" id="ProtNLM"/>
    </source>
</evidence>
<dbReference type="EMBL" id="LVWI01000001">
    <property type="protein sequence ID" value="OKP91588.1"/>
    <property type="molecule type" value="Genomic_DNA"/>
</dbReference>
<evidence type="ECO:0000259" key="4">
    <source>
        <dbReference type="Pfam" id="PF00370"/>
    </source>
</evidence>
<dbReference type="PANTHER" id="PTHR10196">
    <property type="entry name" value="SUGAR KINASE"/>
    <property type="match status" value="1"/>
</dbReference>
<evidence type="ECO:0000313" key="7">
    <source>
        <dbReference type="Proteomes" id="UP000186058"/>
    </source>
</evidence>
<keyword evidence="3" id="KW-0418">Kinase</keyword>
<dbReference type="InterPro" id="IPR018484">
    <property type="entry name" value="FGGY_N"/>
</dbReference>
<gene>
    <name evidence="6" type="ORF">A3844_00195</name>
</gene>
<dbReference type="InterPro" id="IPR018485">
    <property type="entry name" value="FGGY_C"/>
</dbReference>
<dbReference type="PIRSF" id="PIRSF000538">
    <property type="entry name" value="GlpK"/>
    <property type="match status" value="1"/>
</dbReference>
<comment type="caution">
    <text evidence="6">The sequence shown here is derived from an EMBL/GenBank/DDBJ whole genome shotgun (WGS) entry which is preliminary data.</text>
</comment>
<keyword evidence="7" id="KW-1185">Reference proteome</keyword>
<dbReference type="CDD" id="cd07777">
    <property type="entry name" value="ASKHA_NBD_FGGY_SHK"/>
    <property type="match status" value="1"/>
</dbReference>
<feature type="domain" description="Carbohydrate kinase FGGY N-terminal" evidence="4">
    <location>
        <begin position="3"/>
        <end position="235"/>
    </location>
</feature>
<dbReference type="PANTHER" id="PTHR10196:SF67">
    <property type="entry name" value="SEDOHEPTULOKINASE"/>
    <property type="match status" value="1"/>
</dbReference>
<evidence type="ECO:0000256" key="1">
    <source>
        <dbReference type="ARBA" id="ARBA00009156"/>
    </source>
</evidence>